<evidence type="ECO:0000256" key="1">
    <source>
        <dbReference type="SAM" id="Phobius"/>
    </source>
</evidence>
<organism evidence="2 3">
    <name type="scientific">Acidisarcina polymorpha</name>
    <dbReference type="NCBI Taxonomy" id="2211140"/>
    <lineage>
        <taxon>Bacteria</taxon>
        <taxon>Pseudomonadati</taxon>
        <taxon>Acidobacteriota</taxon>
        <taxon>Terriglobia</taxon>
        <taxon>Terriglobales</taxon>
        <taxon>Acidobacteriaceae</taxon>
        <taxon>Acidisarcina</taxon>
    </lineage>
</organism>
<accession>A0A2Z5G8K1</accession>
<dbReference type="AlphaFoldDB" id="A0A2Z5G8K1"/>
<reference evidence="2 3" key="1">
    <citation type="journal article" date="2018" name="Front. Microbiol.">
        <title>Hydrolytic Capabilities as a Key to Environmental Success: Chitinolytic and Cellulolytic Acidobacteria From Acidic Sub-arctic Soils and Boreal Peatlands.</title>
        <authorList>
            <person name="Belova S.E."/>
            <person name="Ravin N.V."/>
            <person name="Pankratov T.A."/>
            <person name="Rakitin A.L."/>
            <person name="Ivanova A.A."/>
            <person name="Beletsky A.V."/>
            <person name="Mardanov A.V."/>
            <person name="Sinninghe Damste J.S."/>
            <person name="Dedysh S.N."/>
        </authorList>
    </citation>
    <scope>NUCLEOTIDE SEQUENCE [LARGE SCALE GENOMIC DNA]</scope>
    <source>
        <strain evidence="2 3">SBC82</strain>
    </source>
</reference>
<feature type="transmembrane region" description="Helical" evidence="1">
    <location>
        <begin position="66"/>
        <end position="87"/>
    </location>
</feature>
<evidence type="ECO:0000313" key="2">
    <source>
        <dbReference type="EMBL" id="AXC15024.1"/>
    </source>
</evidence>
<dbReference type="RefSeq" id="WP_114209675.1">
    <property type="nucleotide sequence ID" value="NZ_CP030840.1"/>
</dbReference>
<proteinExistence type="predicted"/>
<name>A0A2Z5G8K1_9BACT</name>
<keyword evidence="3" id="KW-1185">Reference proteome</keyword>
<feature type="transmembrane region" description="Helical" evidence="1">
    <location>
        <begin position="36"/>
        <end position="54"/>
    </location>
</feature>
<keyword evidence="1" id="KW-0472">Membrane</keyword>
<evidence type="ECO:0000313" key="3">
    <source>
        <dbReference type="Proteomes" id="UP000253606"/>
    </source>
</evidence>
<keyword evidence="1" id="KW-1133">Transmembrane helix</keyword>
<gene>
    <name evidence="2" type="ORF">ACPOL_5778</name>
</gene>
<dbReference type="Proteomes" id="UP000253606">
    <property type="component" value="Chromosome"/>
</dbReference>
<dbReference type="EMBL" id="CP030840">
    <property type="protein sequence ID" value="AXC15024.1"/>
    <property type="molecule type" value="Genomic_DNA"/>
</dbReference>
<keyword evidence="1" id="KW-0812">Transmembrane</keyword>
<protein>
    <submittedName>
        <fullName evidence="2">Uncharacterized protein</fullName>
    </submittedName>
</protein>
<dbReference type="OrthoDB" id="121757at2"/>
<dbReference type="KEGG" id="abas:ACPOL_5778"/>
<sequence>MSPDYQQPNSENPNAEIAFVQQALAAADRSERSSRIIVGVLAILAIVVFVWMHLHMFPPETLGALLHSLLRVDLFFLVLMFAIAMYLRQVMNKNTRTILRALANTRVR</sequence>